<feature type="transmembrane region" description="Helical" evidence="6">
    <location>
        <begin position="150"/>
        <end position="169"/>
    </location>
</feature>
<dbReference type="PANTHER" id="PTHR39087">
    <property type="entry name" value="UPF0104 MEMBRANE PROTEIN MJ1595"/>
    <property type="match status" value="1"/>
</dbReference>
<protein>
    <submittedName>
        <fullName evidence="7">Lysylphosphatidylglycerol synthase transmembrane domain-containing protein</fullName>
    </submittedName>
</protein>
<evidence type="ECO:0000256" key="4">
    <source>
        <dbReference type="ARBA" id="ARBA00022989"/>
    </source>
</evidence>
<evidence type="ECO:0000313" key="7">
    <source>
        <dbReference type="EMBL" id="MFD1531492.1"/>
    </source>
</evidence>
<evidence type="ECO:0000256" key="6">
    <source>
        <dbReference type="SAM" id="Phobius"/>
    </source>
</evidence>
<evidence type="ECO:0000256" key="1">
    <source>
        <dbReference type="ARBA" id="ARBA00004651"/>
    </source>
</evidence>
<dbReference type="PANTHER" id="PTHR39087:SF2">
    <property type="entry name" value="UPF0104 MEMBRANE PROTEIN MJ1595"/>
    <property type="match status" value="1"/>
</dbReference>
<dbReference type="Proteomes" id="UP001597145">
    <property type="component" value="Unassembled WGS sequence"/>
</dbReference>
<keyword evidence="2" id="KW-1003">Cell membrane</keyword>
<comment type="subcellular location">
    <subcellularLocation>
        <location evidence="1">Cell membrane</location>
        <topology evidence="1">Multi-pass membrane protein</topology>
    </subcellularLocation>
</comment>
<dbReference type="Pfam" id="PF03706">
    <property type="entry name" value="LPG_synthase_TM"/>
    <property type="match status" value="1"/>
</dbReference>
<comment type="caution">
    <text evidence="7">The sequence shown here is derived from an EMBL/GenBank/DDBJ whole genome shotgun (WGS) entry which is preliminary data.</text>
</comment>
<dbReference type="NCBIfam" id="TIGR00374">
    <property type="entry name" value="flippase-like domain"/>
    <property type="match status" value="1"/>
</dbReference>
<feature type="transmembrane region" description="Helical" evidence="6">
    <location>
        <begin position="43"/>
        <end position="60"/>
    </location>
</feature>
<keyword evidence="4 6" id="KW-1133">Transmembrane helix</keyword>
<gene>
    <name evidence="7" type="ORF">ACFSCY_18815</name>
</gene>
<dbReference type="RefSeq" id="WP_343978808.1">
    <property type="nucleotide sequence ID" value="NZ_BAAAJG010000010.1"/>
</dbReference>
<keyword evidence="8" id="KW-1185">Reference proteome</keyword>
<accession>A0ABW4FMT3</accession>
<evidence type="ECO:0000313" key="8">
    <source>
        <dbReference type="Proteomes" id="UP001597145"/>
    </source>
</evidence>
<dbReference type="EMBL" id="JBHUCP010000012">
    <property type="protein sequence ID" value="MFD1531492.1"/>
    <property type="molecule type" value="Genomic_DNA"/>
</dbReference>
<reference evidence="8" key="1">
    <citation type="journal article" date="2019" name="Int. J. Syst. Evol. Microbiol.">
        <title>The Global Catalogue of Microorganisms (GCM) 10K type strain sequencing project: providing services to taxonomists for standard genome sequencing and annotation.</title>
        <authorList>
            <consortium name="The Broad Institute Genomics Platform"/>
            <consortium name="The Broad Institute Genome Sequencing Center for Infectious Disease"/>
            <person name="Wu L."/>
            <person name="Ma J."/>
        </authorList>
    </citation>
    <scope>NUCLEOTIDE SEQUENCE [LARGE SCALE GENOMIC DNA]</scope>
    <source>
        <strain evidence="8">JCM 12165</strain>
    </source>
</reference>
<dbReference type="InterPro" id="IPR022791">
    <property type="entry name" value="L-PG_synthase/AglD"/>
</dbReference>
<sequence length="359" mass="37986">MKTVLHWLVVVAALAYVSFQAPALVRSVVAAGGQLHEIRWEWVAASLVLGLAAVAVYAELHRQLLAVGGARLPVRVVQSITLSENAIANTVPVVGGAGSVAYAISRFRRRGVDSGLSAWAVLLAGVLDTLCLIVLAAIAVAAIGRISVQVAAIVVVLVGGAAVGVWTLVTHPPVLRTVLRPVLWLDRFVPTRCTDCRDRRVADLDGMTNRVVARLGLLRPTPIQWSRVVGVTVLSWLVDFANLAVAAFSMLPYVPWPALVVGFLVVQASIALQVLPGGAGLAEVGLLGTLVAAGVPTGRAAMVVLIYRASSWLVPSVAGWAAYAVHIHATRPRLHRHQSYRRRPAIGWPAAAATENEHG</sequence>
<feature type="transmembrane region" description="Helical" evidence="6">
    <location>
        <begin position="312"/>
        <end position="329"/>
    </location>
</feature>
<proteinExistence type="predicted"/>
<feature type="transmembrane region" description="Helical" evidence="6">
    <location>
        <begin position="284"/>
        <end position="306"/>
    </location>
</feature>
<name>A0ABW4FMT3_9PSEU</name>
<organism evidence="7 8">
    <name type="scientific">Pseudonocardia aurantiaca</name>
    <dbReference type="NCBI Taxonomy" id="75290"/>
    <lineage>
        <taxon>Bacteria</taxon>
        <taxon>Bacillati</taxon>
        <taxon>Actinomycetota</taxon>
        <taxon>Actinomycetes</taxon>
        <taxon>Pseudonocardiales</taxon>
        <taxon>Pseudonocardiaceae</taxon>
        <taxon>Pseudonocardia</taxon>
    </lineage>
</organism>
<feature type="transmembrane region" description="Helical" evidence="6">
    <location>
        <begin position="116"/>
        <end position="144"/>
    </location>
</feature>
<keyword evidence="3 6" id="KW-0812">Transmembrane</keyword>
<feature type="transmembrane region" description="Helical" evidence="6">
    <location>
        <begin position="254"/>
        <end position="272"/>
    </location>
</feature>
<evidence type="ECO:0000256" key="2">
    <source>
        <dbReference type="ARBA" id="ARBA00022475"/>
    </source>
</evidence>
<evidence type="ECO:0000256" key="5">
    <source>
        <dbReference type="ARBA" id="ARBA00023136"/>
    </source>
</evidence>
<keyword evidence="5 6" id="KW-0472">Membrane</keyword>
<evidence type="ECO:0000256" key="3">
    <source>
        <dbReference type="ARBA" id="ARBA00022692"/>
    </source>
</evidence>